<dbReference type="GO" id="GO:0051233">
    <property type="term" value="C:spindle midzone"/>
    <property type="evidence" value="ECO:0007669"/>
    <property type="project" value="UniProtKB-ARBA"/>
</dbReference>
<dbReference type="Proteomes" id="UP000759537">
    <property type="component" value="Unassembled WGS sequence"/>
</dbReference>
<dbReference type="InterPro" id="IPR011009">
    <property type="entry name" value="Kinase-like_dom_sf"/>
</dbReference>
<feature type="compositionally biased region" description="Polar residues" evidence="16">
    <location>
        <begin position="18"/>
        <end position="42"/>
    </location>
</feature>
<dbReference type="FunFam" id="3.30.200.20:FF:000042">
    <property type="entry name" value="Aurora kinase A"/>
    <property type="match status" value="1"/>
</dbReference>
<name>A0A9P5JZF0_9AGAM</name>
<dbReference type="OrthoDB" id="377346at2759"/>
<dbReference type="GO" id="GO:0045143">
    <property type="term" value="P:homologous chromosome segregation"/>
    <property type="evidence" value="ECO:0007669"/>
    <property type="project" value="UniProtKB-ARBA"/>
</dbReference>
<evidence type="ECO:0000256" key="13">
    <source>
        <dbReference type="PROSITE-ProRule" id="PRU10141"/>
    </source>
</evidence>
<dbReference type="InterPro" id="IPR000719">
    <property type="entry name" value="Prot_kinase_dom"/>
</dbReference>
<protein>
    <recommendedName>
        <fullName evidence="2 15">Aurora kinase</fullName>
        <ecNumber evidence="1 15">2.7.11.1</ecNumber>
    </recommendedName>
</protein>
<dbReference type="PROSITE" id="PS00108">
    <property type="entry name" value="PROTEIN_KINASE_ST"/>
    <property type="match status" value="1"/>
</dbReference>
<evidence type="ECO:0000256" key="1">
    <source>
        <dbReference type="ARBA" id="ARBA00012513"/>
    </source>
</evidence>
<comment type="similarity">
    <text evidence="15">Belongs to the protein kinase superfamily. Ser/Thr protein kinase family. Aurora subfamily.</text>
</comment>
<dbReference type="GO" id="GO:0008608">
    <property type="term" value="P:attachment of spindle microtubules to kinetochore"/>
    <property type="evidence" value="ECO:0007669"/>
    <property type="project" value="UniProtKB-ARBA"/>
</dbReference>
<dbReference type="GO" id="GO:1902115">
    <property type="term" value="P:regulation of organelle assembly"/>
    <property type="evidence" value="ECO:0007669"/>
    <property type="project" value="UniProtKB-ARBA"/>
</dbReference>
<evidence type="ECO:0000256" key="14">
    <source>
        <dbReference type="RuleBase" id="RU000304"/>
    </source>
</evidence>
<evidence type="ECO:0000256" key="2">
    <source>
        <dbReference type="ARBA" id="ARBA00021157"/>
    </source>
</evidence>
<keyword evidence="5 11" id="KW-0547">Nucleotide-binding</keyword>
<dbReference type="EMBL" id="WHVB01000024">
    <property type="protein sequence ID" value="KAF8470924.1"/>
    <property type="molecule type" value="Genomic_DNA"/>
</dbReference>
<dbReference type="PROSITE" id="PS50011">
    <property type="entry name" value="PROTEIN_KINASE_DOM"/>
    <property type="match status" value="1"/>
</dbReference>
<dbReference type="GO" id="GO:0090266">
    <property type="term" value="P:regulation of mitotic cell cycle spindle assembly checkpoint"/>
    <property type="evidence" value="ECO:0007669"/>
    <property type="project" value="UniProtKB-ARBA"/>
</dbReference>
<dbReference type="FunFam" id="1.10.510.10:FF:000235">
    <property type="entry name" value="Serine/threonine-protein kinase ark1"/>
    <property type="match status" value="1"/>
</dbReference>
<evidence type="ECO:0000259" key="17">
    <source>
        <dbReference type="PROSITE" id="PS50011"/>
    </source>
</evidence>
<feature type="domain" description="Protein kinase" evidence="17">
    <location>
        <begin position="146"/>
        <end position="398"/>
    </location>
</feature>
<feature type="compositionally biased region" description="Pro residues" evidence="16">
    <location>
        <begin position="81"/>
        <end position="91"/>
    </location>
</feature>
<dbReference type="Pfam" id="PF00069">
    <property type="entry name" value="Pkinase"/>
    <property type="match status" value="1"/>
</dbReference>
<dbReference type="AlphaFoldDB" id="A0A9P5JZF0"/>
<evidence type="ECO:0000256" key="7">
    <source>
        <dbReference type="ARBA" id="ARBA00022840"/>
    </source>
</evidence>
<feature type="binding site" evidence="11">
    <location>
        <begin position="225"/>
        <end position="227"/>
    </location>
    <ligand>
        <name>ATP</name>
        <dbReference type="ChEBI" id="CHEBI:30616"/>
    </ligand>
</feature>
<dbReference type="GO" id="GO:0004674">
    <property type="term" value="F:protein serine/threonine kinase activity"/>
    <property type="evidence" value="ECO:0007669"/>
    <property type="project" value="UniProtKB-KW"/>
</dbReference>
<dbReference type="GO" id="GO:0032465">
    <property type="term" value="P:regulation of cytokinesis"/>
    <property type="evidence" value="ECO:0007669"/>
    <property type="project" value="UniProtKB-ARBA"/>
</dbReference>
<dbReference type="InterPro" id="IPR017441">
    <property type="entry name" value="Protein_kinase_ATP_BS"/>
</dbReference>
<comment type="caution">
    <text evidence="18">The sequence shown here is derived from an EMBL/GenBank/DDBJ whole genome shotgun (WGS) entry which is preliminary data.</text>
</comment>
<proteinExistence type="inferred from homology"/>
<sequence length="414" mass="46792">MASVGAVTRQIAALEISAKQNGATKNSRPLHQKTGSQSNVSKLLTKFAAPHPFPDPKPKASVRTVPPRPANPAHSTTKQPAPAPQKPPPAKPAADRELDIGKYDGGFEIENEKRGEAVDGEAARELALDSSVSRTRPTREWHLTDFDIGRPLGKGKFGRVYMVRTKVEPNYILALKCLYKSEIVQSRVEKQIRREIEIQQNLRHPNVLRLYGYFHDEKRIFLMLEFAGKGELYKQLTKYGCFSERRSAIYVDQMADALSYLHSKHVIHRDIKPENLLLGINGELKIGDFGWSVHAPGNRRTTLCGTLDYLPPEMVEGRDHNEKVDYWALGVLTYEFIVGSPPFEEMSGYNATYKRIAKVDLRIPSKVSADARDLITNLLQYDPERRLPLVEVRRHPWVVRYRPKTPSPQAGKAQ</sequence>
<reference evidence="18" key="1">
    <citation type="submission" date="2019-10" db="EMBL/GenBank/DDBJ databases">
        <authorList>
            <consortium name="DOE Joint Genome Institute"/>
            <person name="Kuo A."/>
            <person name="Miyauchi S."/>
            <person name="Kiss E."/>
            <person name="Drula E."/>
            <person name="Kohler A."/>
            <person name="Sanchez-Garcia M."/>
            <person name="Andreopoulos B."/>
            <person name="Barry K.W."/>
            <person name="Bonito G."/>
            <person name="Buee M."/>
            <person name="Carver A."/>
            <person name="Chen C."/>
            <person name="Cichocki N."/>
            <person name="Clum A."/>
            <person name="Culley D."/>
            <person name="Crous P.W."/>
            <person name="Fauchery L."/>
            <person name="Girlanda M."/>
            <person name="Hayes R."/>
            <person name="Keri Z."/>
            <person name="LaButti K."/>
            <person name="Lipzen A."/>
            <person name="Lombard V."/>
            <person name="Magnuson J."/>
            <person name="Maillard F."/>
            <person name="Morin E."/>
            <person name="Murat C."/>
            <person name="Nolan M."/>
            <person name="Ohm R."/>
            <person name="Pangilinan J."/>
            <person name="Pereira M."/>
            <person name="Perotto S."/>
            <person name="Peter M."/>
            <person name="Riley R."/>
            <person name="Sitrit Y."/>
            <person name="Stielow B."/>
            <person name="Szollosi G."/>
            <person name="Zifcakova L."/>
            <person name="Stursova M."/>
            <person name="Spatafora J.W."/>
            <person name="Tedersoo L."/>
            <person name="Vaario L.-M."/>
            <person name="Yamada A."/>
            <person name="Yan M."/>
            <person name="Wang P."/>
            <person name="Xu J."/>
            <person name="Bruns T."/>
            <person name="Baldrian P."/>
            <person name="Vilgalys R."/>
            <person name="Henrissat B."/>
            <person name="Grigoriev I.V."/>
            <person name="Hibbett D."/>
            <person name="Nagy L.G."/>
            <person name="Martin F.M."/>
        </authorList>
    </citation>
    <scope>NUCLEOTIDE SEQUENCE</scope>
    <source>
        <strain evidence="18">Prilba</strain>
    </source>
</reference>
<evidence type="ECO:0000256" key="3">
    <source>
        <dbReference type="ARBA" id="ARBA00022527"/>
    </source>
</evidence>
<dbReference type="GO" id="GO:0005524">
    <property type="term" value="F:ATP binding"/>
    <property type="evidence" value="ECO:0007669"/>
    <property type="project" value="UniProtKB-UniRule"/>
</dbReference>
<keyword evidence="7 11" id="KW-0067">ATP-binding</keyword>
<evidence type="ECO:0000256" key="6">
    <source>
        <dbReference type="ARBA" id="ARBA00022777"/>
    </source>
</evidence>
<dbReference type="GO" id="GO:0000776">
    <property type="term" value="C:kinetochore"/>
    <property type="evidence" value="ECO:0007669"/>
    <property type="project" value="UniProtKB-ARBA"/>
</dbReference>
<evidence type="ECO:0000256" key="4">
    <source>
        <dbReference type="ARBA" id="ARBA00022679"/>
    </source>
</evidence>
<dbReference type="GO" id="GO:0072479">
    <property type="term" value="P:response to mitotic cell cycle spindle assembly checkpoint signaling"/>
    <property type="evidence" value="ECO:0007669"/>
    <property type="project" value="UniProtKB-ARBA"/>
</dbReference>
<evidence type="ECO:0000256" key="5">
    <source>
        <dbReference type="ARBA" id="ARBA00022741"/>
    </source>
</evidence>
<dbReference type="EC" id="2.7.11.1" evidence="1 15"/>
<evidence type="ECO:0000256" key="12">
    <source>
        <dbReference type="PIRSR" id="PIRSR630616-3"/>
    </source>
</evidence>
<keyword evidence="19" id="KW-1185">Reference proteome</keyword>
<comment type="catalytic activity">
    <reaction evidence="9 15">
        <text>L-seryl-[protein] + ATP = O-phospho-L-seryl-[protein] + ADP + H(+)</text>
        <dbReference type="Rhea" id="RHEA:17989"/>
        <dbReference type="Rhea" id="RHEA-COMP:9863"/>
        <dbReference type="Rhea" id="RHEA-COMP:11604"/>
        <dbReference type="ChEBI" id="CHEBI:15378"/>
        <dbReference type="ChEBI" id="CHEBI:29999"/>
        <dbReference type="ChEBI" id="CHEBI:30616"/>
        <dbReference type="ChEBI" id="CHEBI:83421"/>
        <dbReference type="ChEBI" id="CHEBI:456216"/>
        <dbReference type="EC" id="2.7.11.1"/>
    </reaction>
</comment>
<evidence type="ECO:0000256" key="11">
    <source>
        <dbReference type="PIRSR" id="PIRSR630616-2"/>
    </source>
</evidence>
<keyword evidence="4 15" id="KW-0808">Transferase</keyword>
<feature type="binding site" evidence="11">
    <location>
        <position position="288"/>
    </location>
    <ligand>
        <name>ATP</name>
        <dbReference type="ChEBI" id="CHEBI:30616"/>
    </ligand>
</feature>
<reference evidence="18" key="2">
    <citation type="journal article" date="2020" name="Nat. Commun.">
        <title>Large-scale genome sequencing of mycorrhizal fungi provides insights into the early evolution of symbiotic traits.</title>
        <authorList>
            <person name="Miyauchi S."/>
            <person name="Kiss E."/>
            <person name="Kuo A."/>
            <person name="Drula E."/>
            <person name="Kohler A."/>
            <person name="Sanchez-Garcia M."/>
            <person name="Morin E."/>
            <person name="Andreopoulos B."/>
            <person name="Barry K.W."/>
            <person name="Bonito G."/>
            <person name="Buee M."/>
            <person name="Carver A."/>
            <person name="Chen C."/>
            <person name="Cichocki N."/>
            <person name="Clum A."/>
            <person name="Culley D."/>
            <person name="Crous P.W."/>
            <person name="Fauchery L."/>
            <person name="Girlanda M."/>
            <person name="Hayes R.D."/>
            <person name="Keri Z."/>
            <person name="LaButti K."/>
            <person name="Lipzen A."/>
            <person name="Lombard V."/>
            <person name="Magnuson J."/>
            <person name="Maillard F."/>
            <person name="Murat C."/>
            <person name="Nolan M."/>
            <person name="Ohm R.A."/>
            <person name="Pangilinan J."/>
            <person name="Pereira M.F."/>
            <person name="Perotto S."/>
            <person name="Peter M."/>
            <person name="Pfister S."/>
            <person name="Riley R."/>
            <person name="Sitrit Y."/>
            <person name="Stielow J.B."/>
            <person name="Szollosi G."/>
            <person name="Zifcakova L."/>
            <person name="Stursova M."/>
            <person name="Spatafora J.W."/>
            <person name="Tedersoo L."/>
            <person name="Vaario L.M."/>
            <person name="Yamada A."/>
            <person name="Yan M."/>
            <person name="Wang P."/>
            <person name="Xu J."/>
            <person name="Bruns T."/>
            <person name="Baldrian P."/>
            <person name="Vilgalys R."/>
            <person name="Dunand C."/>
            <person name="Henrissat B."/>
            <person name="Grigoriev I.V."/>
            <person name="Hibbett D."/>
            <person name="Nagy L.G."/>
            <person name="Martin F.M."/>
        </authorList>
    </citation>
    <scope>NUCLEOTIDE SEQUENCE</scope>
    <source>
        <strain evidence="18">Prilba</strain>
    </source>
</reference>
<dbReference type="SMART" id="SM00220">
    <property type="entry name" value="S_TKc"/>
    <property type="match status" value="1"/>
</dbReference>
<evidence type="ECO:0000256" key="9">
    <source>
        <dbReference type="ARBA" id="ARBA00048679"/>
    </source>
</evidence>
<dbReference type="PROSITE" id="PS00107">
    <property type="entry name" value="PROTEIN_KINASE_ATP"/>
    <property type="match status" value="1"/>
</dbReference>
<organism evidence="18 19">
    <name type="scientific">Russula ochroleuca</name>
    <dbReference type="NCBI Taxonomy" id="152965"/>
    <lineage>
        <taxon>Eukaryota</taxon>
        <taxon>Fungi</taxon>
        <taxon>Dikarya</taxon>
        <taxon>Basidiomycota</taxon>
        <taxon>Agaricomycotina</taxon>
        <taxon>Agaricomycetes</taxon>
        <taxon>Russulales</taxon>
        <taxon>Russulaceae</taxon>
        <taxon>Russula</taxon>
    </lineage>
</organism>
<feature type="active site" description="Proton acceptor" evidence="10">
    <location>
        <position position="270"/>
    </location>
</feature>
<dbReference type="GO" id="GO:0044779">
    <property type="term" value="P:meiotic spindle checkpoint signaling"/>
    <property type="evidence" value="ECO:0007669"/>
    <property type="project" value="UniProtKB-ARBA"/>
</dbReference>
<dbReference type="Gene3D" id="3.30.200.20">
    <property type="entry name" value="Phosphorylase Kinase, domain 1"/>
    <property type="match status" value="1"/>
</dbReference>
<evidence type="ECO:0000313" key="18">
    <source>
        <dbReference type="EMBL" id="KAF8470924.1"/>
    </source>
</evidence>
<feature type="binding site" evidence="11">
    <location>
        <position position="156"/>
    </location>
    <ligand>
        <name>ATP</name>
        <dbReference type="ChEBI" id="CHEBI:30616"/>
    </ligand>
</feature>
<evidence type="ECO:0000313" key="19">
    <source>
        <dbReference type="Proteomes" id="UP000759537"/>
    </source>
</evidence>
<dbReference type="SUPFAM" id="SSF56112">
    <property type="entry name" value="Protein kinase-like (PK-like)"/>
    <property type="match status" value="1"/>
</dbReference>
<dbReference type="InterPro" id="IPR008271">
    <property type="entry name" value="Ser/Thr_kinase_AS"/>
</dbReference>
<feature type="region of interest" description="Disordered" evidence="16">
    <location>
        <begin position="18"/>
        <end position="96"/>
    </location>
</feature>
<dbReference type="Gene3D" id="1.10.510.10">
    <property type="entry name" value="Transferase(Phosphotransferase) domain 1"/>
    <property type="match status" value="1"/>
</dbReference>
<dbReference type="GO" id="GO:0032133">
    <property type="term" value="C:chromosome passenger complex"/>
    <property type="evidence" value="ECO:0007669"/>
    <property type="project" value="UniProtKB-ARBA"/>
</dbReference>
<gene>
    <name evidence="18" type="ORF">DFH94DRAFT_770117</name>
</gene>
<dbReference type="GO" id="GO:0000819">
    <property type="term" value="P:sister chromatid segregation"/>
    <property type="evidence" value="ECO:0007669"/>
    <property type="project" value="UniProtKB-ARBA"/>
</dbReference>
<evidence type="ECO:0000256" key="10">
    <source>
        <dbReference type="PIRSR" id="PIRSR630616-1"/>
    </source>
</evidence>
<dbReference type="InterPro" id="IPR030616">
    <property type="entry name" value="Aur-like"/>
</dbReference>
<dbReference type="PANTHER" id="PTHR24350">
    <property type="entry name" value="SERINE/THREONINE-PROTEIN KINASE IAL-RELATED"/>
    <property type="match status" value="1"/>
</dbReference>
<dbReference type="CDD" id="cd14007">
    <property type="entry name" value="STKc_Aurora"/>
    <property type="match status" value="1"/>
</dbReference>
<accession>A0A9P5JZF0</accession>
<comment type="catalytic activity">
    <reaction evidence="8 15">
        <text>L-threonyl-[protein] + ATP = O-phospho-L-threonyl-[protein] + ADP + H(+)</text>
        <dbReference type="Rhea" id="RHEA:46608"/>
        <dbReference type="Rhea" id="RHEA-COMP:11060"/>
        <dbReference type="Rhea" id="RHEA-COMP:11605"/>
        <dbReference type="ChEBI" id="CHEBI:15378"/>
        <dbReference type="ChEBI" id="CHEBI:30013"/>
        <dbReference type="ChEBI" id="CHEBI:30616"/>
        <dbReference type="ChEBI" id="CHEBI:61977"/>
        <dbReference type="ChEBI" id="CHEBI:456216"/>
        <dbReference type="EC" id="2.7.11.1"/>
    </reaction>
</comment>
<feature type="binding site" evidence="11">
    <location>
        <begin position="274"/>
        <end position="275"/>
    </location>
    <ligand>
        <name>ATP</name>
        <dbReference type="ChEBI" id="CHEBI:30616"/>
    </ligand>
</feature>
<keyword evidence="6 15" id="KW-0418">Kinase</keyword>
<evidence type="ECO:0000256" key="15">
    <source>
        <dbReference type="RuleBase" id="RU367134"/>
    </source>
</evidence>
<feature type="binding site" evidence="11 13">
    <location>
        <position position="176"/>
    </location>
    <ligand>
        <name>ATP</name>
        <dbReference type="ChEBI" id="CHEBI:30616"/>
    </ligand>
</feature>
<evidence type="ECO:0000256" key="16">
    <source>
        <dbReference type="SAM" id="MobiDB-lite"/>
    </source>
</evidence>
<feature type="cross-link" description="Glycyl lysine isopeptide (Lys-Gly) (interchain with G-Cter in SUMO2)" evidence="12">
    <location>
        <position position="272"/>
    </location>
</feature>
<keyword evidence="3 14" id="KW-0723">Serine/threonine-protein kinase</keyword>
<evidence type="ECO:0000256" key="8">
    <source>
        <dbReference type="ARBA" id="ARBA00047899"/>
    </source>
</evidence>